<dbReference type="Gene3D" id="1.20.1250.20">
    <property type="entry name" value="MFS general substrate transporter like domains"/>
    <property type="match status" value="2"/>
</dbReference>
<dbReference type="PANTHER" id="PTHR43791">
    <property type="entry name" value="PERMEASE-RELATED"/>
    <property type="match status" value="1"/>
</dbReference>
<evidence type="ECO:0000256" key="2">
    <source>
        <dbReference type="ARBA" id="ARBA00022448"/>
    </source>
</evidence>
<dbReference type="InterPro" id="IPR011701">
    <property type="entry name" value="MFS"/>
</dbReference>
<evidence type="ECO:0000256" key="1">
    <source>
        <dbReference type="ARBA" id="ARBA00004141"/>
    </source>
</evidence>
<dbReference type="Pfam" id="PF07690">
    <property type="entry name" value="MFS_1"/>
    <property type="match status" value="1"/>
</dbReference>
<feature type="transmembrane region" description="Helical" evidence="6">
    <location>
        <begin position="218"/>
        <end position="241"/>
    </location>
</feature>
<name>A0A8K0SCM6_9HYPO</name>
<evidence type="ECO:0000313" key="9">
    <source>
        <dbReference type="Proteomes" id="UP000813444"/>
    </source>
</evidence>
<evidence type="ECO:0000259" key="7">
    <source>
        <dbReference type="PROSITE" id="PS50850"/>
    </source>
</evidence>
<dbReference type="EMBL" id="JAGPNK010000037">
    <property type="protein sequence ID" value="KAH7303212.1"/>
    <property type="molecule type" value="Genomic_DNA"/>
</dbReference>
<evidence type="ECO:0000256" key="6">
    <source>
        <dbReference type="SAM" id="Phobius"/>
    </source>
</evidence>
<keyword evidence="4 6" id="KW-1133">Transmembrane helix</keyword>
<gene>
    <name evidence="8" type="ORF">B0I35DRAFT_455307</name>
</gene>
<reference evidence="8" key="1">
    <citation type="journal article" date="2021" name="Nat. Commun.">
        <title>Genetic determinants of endophytism in the Arabidopsis root mycobiome.</title>
        <authorList>
            <person name="Mesny F."/>
            <person name="Miyauchi S."/>
            <person name="Thiergart T."/>
            <person name="Pickel B."/>
            <person name="Atanasova L."/>
            <person name="Karlsson M."/>
            <person name="Huettel B."/>
            <person name="Barry K.W."/>
            <person name="Haridas S."/>
            <person name="Chen C."/>
            <person name="Bauer D."/>
            <person name="Andreopoulos W."/>
            <person name="Pangilinan J."/>
            <person name="LaButti K."/>
            <person name="Riley R."/>
            <person name="Lipzen A."/>
            <person name="Clum A."/>
            <person name="Drula E."/>
            <person name="Henrissat B."/>
            <person name="Kohler A."/>
            <person name="Grigoriev I.V."/>
            <person name="Martin F.M."/>
            <person name="Hacquard S."/>
        </authorList>
    </citation>
    <scope>NUCLEOTIDE SEQUENCE</scope>
    <source>
        <strain evidence="8">MPI-CAGE-CH-0235</strain>
    </source>
</reference>
<comment type="caution">
    <text evidence="8">The sequence shown here is derived from an EMBL/GenBank/DDBJ whole genome shotgun (WGS) entry which is preliminary data.</text>
</comment>
<keyword evidence="9" id="KW-1185">Reference proteome</keyword>
<organism evidence="8 9">
    <name type="scientific">Stachybotrys elegans</name>
    <dbReference type="NCBI Taxonomy" id="80388"/>
    <lineage>
        <taxon>Eukaryota</taxon>
        <taxon>Fungi</taxon>
        <taxon>Dikarya</taxon>
        <taxon>Ascomycota</taxon>
        <taxon>Pezizomycotina</taxon>
        <taxon>Sordariomycetes</taxon>
        <taxon>Hypocreomycetidae</taxon>
        <taxon>Hypocreales</taxon>
        <taxon>Stachybotryaceae</taxon>
        <taxon>Stachybotrys</taxon>
    </lineage>
</organism>
<dbReference type="FunFam" id="1.20.1250.20:FF:000013">
    <property type="entry name" value="MFS general substrate transporter"/>
    <property type="match status" value="1"/>
</dbReference>
<dbReference type="SUPFAM" id="SSF103473">
    <property type="entry name" value="MFS general substrate transporter"/>
    <property type="match status" value="1"/>
</dbReference>
<accession>A0A8K0SCM6</accession>
<evidence type="ECO:0000256" key="5">
    <source>
        <dbReference type="ARBA" id="ARBA00023136"/>
    </source>
</evidence>
<dbReference type="GO" id="GO:0022857">
    <property type="term" value="F:transmembrane transporter activity"/>
    <property type="evidence" value="ECO:0007669"/>
    <property type="project" value="InterPro"/>
</dbReference>
<dbReference type="GO" id="GO:0016020">
    <property type="term" value="C:membrane"/>
    <property type="evidence" value="ECO:0007669"/>
    <property type="project" value="UniProtKB-SubCell"/>
</dbReference>
<feature type="transmembrane region" description="Helical" evidence="6">
    <location>
        <begin position="420"/>
        <end position="441"/>
    </location>
</feature>
<feature type="transmembrane region" description="Helical" evidence="6">
    <location>
        <begin position="291"/>
        <end position="312"/>
    </location>
</feature>
<dbReference type="OrthoDB" id="2962993at2759"/>
<keyword evidence="3 6" id="KW-0812">Transmembrane</keyword>
<feature type="transmembrane region" description="Helical" evidence="6">
    <location>
        <begin position="125"/>
        <end position="143"/>
    </location>
</feature>
<dbReference type="InterPro" id="IPR020846">
    <property type="entry name" value="MFS_dom"/>
</dbReference>
<feature type="transmembrane region" description="Helical" evidence="6">
    <location>
        <begin position="324"/>
        <end position="343"/>
    </location>
</feature>
<feature type="transmembrane region" description="Helical" evidence="6">
    <location>
        <begin position="385"/>
        <end position="408"/>
    </location>
</feature>
<evidence type="ECO:0000256" key="4">
    <source>
        <dbReference type="ARBA" id="ARBA00022989"/>
    </source>
</evidence>
<keyword evidence="2" id="KW-0813">Transport</keyword>
<sequence length="511" mass="56882">MATTKDEERAHHEELEKPGLEKTIVENPYAGLSDEDASFMRRYEGKAGKAVVRKIDFRLIPIMGVLYLLAHIDRGNIGNAKIEGMDKDLGLTGNQYNIASTIFFVPYIIFEIPSNIVLKKVRPSIWLSFLVISWGIVMTLMGVVKDFKGLLACRVMLGLCEAGFFPGAVYIVSSWYPRHELQQRLAIFYTASAFSGALSGLLAFGIARMDGARGIAGWRWIFLIEGAITVAVAFVMPLLIIDTPERAKWLSDDEKRFVDLRLRLSGVRAHTDEGDRFSLGLLIKTMIDWKLWLGIFMAWANSVPNAAFKFTMPQIIKQLGFSTTHAQLLTIPPYVLGGVSAWLVGRFSDRFRWRFPFIVGPMVILAVALGVLFGNSPHVSSRVPVMYFGVCLCQVGIYPLLPGISAWLGNNLAPSWKRGIGLAWLLAAGNLGSIIGTNIFLDREGPEYPTGYGTSLGIICVGVLSAIVLEFFLFTMNKKKGKLVESEIRQEYSQDQLDRMGEKSPLYIYTL</sequence>
<feature type="domain" description="Major facilitator superfamily (MFS) profile" evidence="7">
    <location>
        <begin position="59"/>
        <end position="480"/>
    </location>
</feature>
<dbReference type="PROSITE" id="PS50850">
    <property type="entry name" value="MFS"/>
    <property type="match status" value="1"/>
</dbReference>
<feature type="transmembrane region" description="Helical" evidence="6">
    <location>
        <begin position="355"/>
        <end position="373"/>
    </location>
</feature>
<dbReference type="AlphaFoldDB" id="A0A8K0SCM6"/>
<feature type="transmembrane region" description="Helical" evidence="6">
    <location>
        <begin position="55"/>
        <end position="72"/>
    </location>
</feature>
<dbReference type="FunFam" id="1.20.1250.20:FF:000034">
    <property type="entry name" value="MFS general substrate transporter"/>
    <property type="match status" value="1"/>
</dbReference>
<comment type="subcellular location">
    <subcellularLocation>
        <location evidence="1">Membrane</location>
        <topology evidence="1">Multi-pass membrane protein</topology>
    </subcellularLocation>
</comment>
<protein>
    <submittedName>
        <fullName evidence="8">Inner membrane transporter yfaV</fullName>
    </submittedName>
</protein>
<evidence type="ECO:0000256" key="3">
    <source>
        <dbReference type="ARBA" id="ARBA00022692"/>
    </source>
</evidence>
<feature type="transmembrane region" description="Helical" evidence="6">
    <location>
        <begin position="98"/>
        <end position="118"/>
    </location>
</feature>
<dbReference type="PANTHER" id="PTHR43791:SF54">
    <property type="entry name" value="MAJOR FACILITATOR SUPERFAMILY (MFS) PROFILE DOMAIN-CONTAINING PROTEIN-RELATED"/>
    <property type="match status" value="1"/>
</dbReference>
<feature type="transmembrane region" description="Helical" evidence="6">
    <location>
        <begin position="185"/>
        <end position="206"/>
    </location>
</feature>
<feature type="transmembrane region" description="Helical" evidence="6">
    <location>
        <begin position="149"/>
        <end position="173"/>
    </location>
</feature>
<proteinExistence type="predicted"/>
<dbReference type="InterPro" id="IPR036259">
    <property type="entry name" value="MFS_trans_sf"/>
</dbReference>
<feature type="transmembrane region" description="Helical" evidence="6">
    <location>
        <begin position="453"/>
        <end position="474"/>
    </location>
</feature>
<dbReference type="Proteomes" id="UP000813444">
    <property type="component" value="Unassembled WGS sequence"/>
</dbReference>
<evidence type="ECO:0000313" key="8">
    <source>
        <dbReference type="EMBL" id="KAH7303212.1"/>
    </source>
</evidence>
<keyword evidence="5 6" id="KW-0472">Membrane</keyword>